<dbReference type="PANTHER" id="PTHR46517:SF1">
    <property type="entry name" value="FRUCTOSE-2,6-BISPHOSPHATASE TIGAR"/>
    <property type="match status" value="1"/>
</dbReference>
<dbReference type="Proteomes" id="UP001152607">
    <property type="component" value="Unassembled WGS sequence"/>
</dbReference>
<dbReference type="PROSITE" id="PS00175">
    <property type="entry name" value="PG_MUTASE"/>
    <property type="match status" value="1"/>
</dbReference>
<evidence type="ECO:0000256" key="2">
    <source>
        <dbReference type="PIRSR" id="PIRSR613078-2"/>
    </source>
</evidence>
<comment type="caution">
    <text evidence="4">The sequence shown here is derived from an EMBL/GenBank/DDBJ whole genome shotgun (WGS) entry which is preliminary data.</text>
</comment>
<protein>
    <recommendedName>
        <fullName evidence="6">Phosphoglycerate mutase-like protein</fullName>
    </recommendedName>
</protein>
<dbReference type="CDD" id="cd07067">
    <property type="entry name" value="HP_PGM_like"/>
    <property type="match status" value="1"/>
</dbReference>
<feature type="binding site" evidence="2">
    <location>
        <begin position="11"/>
        <end position="18"/>
    </location>
    <ligand>
        <name>substrate</name>
    </ligand>
</feature>
<sequence length="339" mass="37046">MKRQAKLFLVRHGETVDNVAQVYAGSRDSALTNHGYQQATRLGQHFKVLDLSFTHIFSSHLQRAVKTAGLIREAQSVPASEHGPARASPTVIELPVLMEKDFGAYEGKKFHELRADQSAPENSGDNKGVESRTSMSGRADKFLDEHLLPLFDGAASEPDLCIAIVSHGMLLSVLWKRLLLRLPPNSVTLAPELAAHARNSLEHLGGWSNTGFLELHMSMEHVTQPHPEPEPQPKPISSPSANDSDQSPKTETNSPQILNHDSAVRESEVAQTTDASISAPTGGQSSCKKFDSTWTTVILTVNGKDHLKGLKRTGGGVGSSRHDDSQKSIESFFKRRKLE</sequence>
<dbReference type="Gene3D" id="3.40.50.1240">
    <property type="entry name" value="Phosphoglycerate mutase-like"/>
    <property type="match status" value="1"/>
</dbReference>
<proteinExistence type="predicted"/>
<organism evidence="4 5">
    <name type="scientific">Periconia digitata</name>
    <dbReference type="NCBI Taxonomy" id="1303443"/>
    <lineage>
        <taxon>Eukaryota</taxon>
        <taxon>Fungi</taxon>
        <taxon>Dikarya</taxon>
        <taxon>Ascomycota</taxon>
        <taxon>Pezizomycotina</taxon>
        <taxon>Dothideomycetes</taxon>
        <taxon>Pleosporomycetidae</taxon>
        <taxon>Pleosporales</taxon>
        <taxon>Massarineae</taxon>
        <taxon>Periconiaceae</taxon>
        <taxon>Periconia</taxon>
    </lineage>
</organism>
<feature type="region of interest" description="Disordered" evidence="3">
    <location>
        <begin position="113"/>
        <end position="135"/>
    </location>
</feature>
<feature type="compositionally biased region" description="Polar residues" evidence="3">
    <location>
        <begin position="241"/>
        <end position="259"/>
    </location>
</feature>
<evidence type="ECO:0000256" key="3">
    <source>
        <dbReference type="SAM" id="MobiDB-lite"/>
    </source>
</evidence>
<evidence type="ECO:0000313" key="5">
    <source>
        <dbReference type="Proteomes" id="UP001152607"/>
    </source>
</evidence>
<keyword evidence="1" id="KW-0378">Hydrolase</keyword>
<dbReference type="GO" id="GO:0045820">
    <property type="term" value="P:negative regulation of glycolytic process"/>
    <property type="evidence" value="ECO:0007669"/>
    <property type="project" value="TreeGrafter"/>
</dbReference>
<dbReference type="Pfam" id="PF00300">
    <property type="entry name" value="His_Phos_1"/>
    <property type="match status" value="1"/>
</dbReference>
<evidence type="ECO:0000256" key="1">
    <source>
        <dbReference type="ARBA" id="ARBA00022801"/>
    </source>
</evidence>
<dbReference type="InterPro" id="IPR001345">
    <property type="entry name" value="PG/BPGM_mutase_AS"/>
</dbReference>
<dbReference type="EMBL" id="CAOQHR010000001">
    <property type="protein sequence ID" value="CAI6259089.1"/>
    <property type="molecule type" value="Genomic_DNA"/>
</dbReference>
<dbReference type="SMART" id="SM00855">
    <property type="entry name" value="PGAM"/>
    <property type="match status" value="1"/>
</dbReference>
<dbReference type="InterPro" id="IPR013078">
    <property type="entry name" value="His_Pase_superF_clade-1"/>
</dbReference>
<dbReference type="GO" id="GO:0005829">
    <property type="term" value="C:cytosol"/>
    <property type="evidence" value="ECO:0007669"/>
    <property type="project" value="TreeGrafter"/>
</dbReference>
<feature type="binding site" evidence="2">
    <location>
        <position position="63"/>
    </location>
    <ligand>
        <name>substrate</name>
    </ligand>
</feature>
<evidence type="ECO:0008006" key="6">
    <source>
        <dbReference type="Google" id="ProtNLM"/>
    </source>
</evidence>
<feature type="compositionally biased region" description="Polar residues" evidence="3">
    <location>
        <begin position="119"/>
        <end position="135"/>
    </location>
</feature>
<name>A0A9W4U4Z8_9PLEO</name>
<feature type="region of interest" description="Disordered" evidence="3">
    <location>
        <begin position="222"/>
        <end position="288"/>
    </location>
</feature>
<dbReference type="InterPro" id="IPR029033">
    <property type="entry name" value="His_PPase_superfam"/>
</dbReference>
<dbReference type="PANTHER" id="PTHR46517">
    <property type="entry name" value="FRUCTOSE-2,6-BISPHOSPHATASE TIGAR"/>
    <property type="match status" value="1"/>
</dbReference>
<accession>A0A9W4U4Z8</accession>
<evidence type="ECO:0000313" key="4">
    <source>
        <dbReference type="EMBL" id="CAI6259089.1"/>
    </source>
</evidence>
<dbReference type="OrthoDB" id="354304at2759"/>
<feature type="region of interest" description="Disordered" evidence="3">
    <location>
        <begin position="307"/>
        <end position="339"/>
    </location>
</feature>
<keyword evidence="5" id="KW-1185">Reference proteome</keyword>
<dbReference type="GO" id="GO:0004331">
    <property type="term" value="F:fructose-2,6-bisphosphate 2-phosphatase activity"/>
    <property type="evidence" value="ECO:0007669"/>
    <property type="project" value="TreeGrafter"/>
</dbReference>
<dbReference type="InterPro" id="IPR051695">
    <property type="entry name" value="Phosphoglycerate_Mutase"/>
</dbReference>
<dbReference type="SUPFAM" id="SSF53254">
    <property type="entry name" value="Phosphoglycerate mutase-like"/>
    <property type="match status" value="1"/>
</dbReference>
<feature type="compositionally biased region" description="Polar residues" evidence="3">
    <location>
        <begin position="269"/>
        <end position="288"/>
    </location>
</feature>
<dbReference type="AlphaFoldDB" id="A0A9W4U4Z8"/>
<gene>
    <name evidence="4" type="ORF">PDIGIT_LOCUS1272</name>
</gene>
<reference evidence="4" key="1">
    <citation type="submission" date="2023-01" db="EMBL/GenBank/DDBJ databases">
        <authorList>
            <person name="Van Ghelder C."/>
            <person name="Rancurel C."/>
        </authorList>
    </citation>
    <scope>NUCLEOTIDE SEQUENCE</scope>
    <source>
        <strain evidence="4">CNCM I-4278</strain>
    </source>
</reference>
<dbReference type="GO" id="GO:0043456">
    <property type="term" value="P:regulation of pentose-phosphate shunt"/>
    <property type="evidence" value="ECO:0007669"/>
    <property type="project" value="TreeGrafter"/>
</dbReference>